<evidence type="ECO:0000313" key="6">
    <source>
        <dbReference type="EMBL" id="HHO73275.1"/>
    </source>
</evidence>
<evidence type="ECO:0000256" key="3">
    <source>
        <dbReference type="ARBA" id="ARBA00022679"/>
    </source>
</evidence>
<name>A0A7C5X003_9AQUI</name>
<dbReference type="EMBL" id="DSAC01000017">
    <property type="protein sequence ID" value="HHO73275.1"/>
    <property type="molecule type" value="Genomic_DNA"/>
</dbReference>
<evidence type="ECO:0000259" key="5">
    <source>
        <dbReference type="Pfam" id="PF01555"/>
    </source>
</evidence>
<dbReference type="Pfam" id="PF01555">
    <property type="entry name" value="N6_N4_Mtase"/>
    <property type="match status" value="1"/>
</dbReference>
<dbReference type="Gene3D" id="3.40.50.150">
    <property type="entry name" value="Vaccinia Virus protein VP39"/>
    <property type="match status" value="1"/>
</dbReference>
<dbReference type="InterPro" id="IPR029063">
    <property type="entry name" value="SAM-dependent_MTases_sf"/>
</dbReference>
<protein>
    <recommendedName>
        <fullName evidence="4">Methyltransferase</fullName>
        <ecNumber evidence="4">2.1.1.-</ecNumber>
    </recommendedName>
</protein>
<dbReference type="SUPFAM" id="SSF53335">
    <property type="entry name" value="S-adenosyl-L-methionine-dependent methyltransferases"/>
    <property type="match status" value="1"/>
</dbReference>
<dbReference type="PROSITE" id="PS00092">
    <property type="entry name" value="N6_MTASE"/>
    <property type="match status" value="1"/>
</dbReference>
<dbReference type="InterPro" id="IPR002052">
    <property type="entry name" value="DNA_methylase_N6_adenine_CS"/>
</dbReference>
<dbReference type="InterPro" id="IPR001091">
    <property type="entry name" value="RM_Methyltransferase"/>
</dbReference>
<evidence type="ECO:0000256" key="2">
    <source>
        <dbReference type="ARBA" id="ARBA00022603"/>
    </source>
</evidence>
<dbReference type="InterPro" id="IPR002941">
    <property type="entry name" value="DNA_methylase_N4/N6"/>
</dbReference>
<dbReference type="GO" id="GO:0003677">
    <property type="term" value="F:DNA binding"/>
    <property type="evidence" value="ECO:0007669"/>
    <property type="project" value="InterPro"/>
</dbReference>
<dbReference type="GO" id="GO:0032259">
    <property type="term" value="P:methylation"/>
    <property type="evidence" value="ECO:0007669"/>
    <property type="project" value="UniProtKB-KW"/>
</dbReference>
<comment type="caution">
    <text evidence="6">The sequence shown here is derived from an EMBL/GenBank/DDBJ whole genome shotgun (WGS) entry which is preliminary data.</text>
</comment>
<gene>
    <name evidence="6" type="ORF">ENN04_01375</name>
</gene>
<feature type="domain" description="DNA methylase N-4/N-6" evidence="5">
    <location>
        <begin position="206"/>
        <end position="247"/>
    </location>
</feature>
<evidence type="ECO:0000256" key="1">
    <source>
        <dbReference type="ARBA" id="ARBA00006594"/>
    </source>
</evidence>
<dbReference type="AlphaFoldDB" id="A0A7C5X003"/>
<proteinExistence type="inferred from homology"/>
<comment type="similarity">
    <text evidence="1 4">Belongs to the N(4)/N(6)-methyltransferase family.</text>
</comment>
<dbReference type="EC" id="2.1.1.-" evidence="4"/>
<evidence type="ECO:0000256" key="4">
    <source>
        <dbReference type="RuleBase" id="RU362026"/>
    </source>
</evidence>
<keyword evidence="2 6" id="KW-0489">Methyltransferase</keyword>
<sequence length="264" mass="30213">MKGEILKSDLELFRDELLSYKGSYFDFFMEKGKSLSKLEKRKLREWLKSQRPPQPPFLELYHKDVRDYKDILLPESVDWVITDPPYSKKFLWVYEVLGELSAYVLKPGGGLLVMVGQSYLPEIIGKLSSKLNYVWTLAYLTPGGQSPYLWRVRCNSFWKPVLLFSKGKYSGDSFGDVVKTSPNNNDKRFHRWGQSEEGFELLFDKFVFPGQTILDPFVGGGTTAVVALKRGCNFIGVDNDLEALLTTKKRCQALGLDFILKGHV</sequence>
<accession>A0A7C5X003</accession>
<reference evidence="6" key="1">
    <citation type="journal article" date="2020" name="mSystems">
        <title>Genome- and Community-Level Interaction Insights into Carbon Utilization and Element Cycling Functions of Hydrothermarchaeota in Hydrothermal Sediment.</title>
        <authorList>
            <person name="Zhou Z."/>
            <person name="Liu Y."/>
            <person name="Xu W."/>
            <person name="Pan J."/>
            <person name="Luo Z.H."/>
            <person name="Li M."/>
        </authorList>
    </citation>
    <scope>NUCLEOTIDE SEQUENCE [LARGE SCALE GENOMIC DNA]</scope>
    <source>
        <strain evidence="6">SpSt-114</strain>
    </source>
</reference>
<keyword evidence="3 6" id="KW-0808">Transferase</keyword>
<dbReference type="PRINTS" id="PR00508">
    <property type="entry name" value="S21N4MTFRASE"/>
</dbReference>
<dbReference type="GO" id="GO:0008170">
    <property type="term" value="F:N-methyltransferase activity"/>
    <property type="evidence" value="ECO:0007669"/>
    <property type="project" value="InterPro"/>
</dbReference>
<organism evidence="6">
    <name type="scientific">Thermocrinis ruber</name>
    <dbReference type="NCBI Taxonomy" id="75906"/>
    <lineage>
        <taxon>Bacteria</taxon>
        <taxon>Pseudomonadati</taxon>
        <taxon>Aquificota</taxon>
        <taxon>Aquificia</taxon>
        <taxon>Aquificales</taxon>
        <taxon>Aquificaceae</taxon>
        <taxon>Thermocrinis</taxon>
    </lineage>
</organism>